<gene>
    <name evidence="5" type="ORF">ES288_A05G444600v1</name>
</gene>
<keyword evidence="1" id="KW-0677">Repeat</keyword>
<sequence length="66" mass="8036">MIEAFLQDAEEKQTKNTSVKLWLERLEVVAYKAVDVLDEFAYEILRRKVEIRNQILRKDLVWEWIL</sequence>
<keyword evidence="2" id="KW-0547">Nucleotide-binding</keyword>
<dbReference type="GO" id="GO:0000166">
    <property type="term" value="F:nucleotide binding"/>
    <property type="evidence" value="ECO:0007669"/>
    <property type="project" value="UniProtKB-KW"/>
</dbReference>
<dbReference type="InterPro" id="IPR041118">
    <property type="entry name" value="Rx_N"/>
</dbReference>
<proteinExistence type="predicted"/>
<evidence type="ECO:0000259" key="4">
    <source>
        <dbReference type="Pfam" id="PF18052"/>
    </source>
</evidence>
<evidence type="ECO:0000313" key="6">
    <source>
        <dbReference type="Proteomes" id="UP000323506"/>
    </source>
</evidence>
<dbReference type="Pfam" id="PF18052">
    <property type="entry name" value="Rx_N"/>
    <property type="match status" value="1"/>
</dbReference>
<organism evidence="5 6">
    <name type="scientific">Gossypium darwinii</name>
    <name type="common">Darwin's cotton</name>
    <name type="synonym">Gossypium barbadense var. darwinii</name>
    <dbReference type="NCBI Taxonomy" id="34276"/>
    <lineage>
        <taxon>Eukaryota</taxon>
        <taxon>Viridiplantae</taxon>
        <taxon>Streptophyta</taxon>
        <taxon>Embryophyta</taxon>
        <taxon>Tracheophyta</taxon>
        <taxon>Spermatophyta</taxon>
        <taxon>Magnoliopsida</taxon>
        <taxon>eudicotyledons</taxon>
        <taxon>Gunneridae</taxon>
        <taxon>Pentapetalae</taxon>
        <taxon>rosids</taxon>
        <taxon>malvids</taxon>
        <taxon>Malvales</taxon>
        <taxon>Malvaceae</taxon>
        <taxon>Malvoideae</taxon>
        <taxon>Gossypium</taxon>
    </lineage>
</organism>
<accession>A0A5D2GTR5</accession>
<evidence type="ECO:0000256" key="3">
    <source>
        <dbReference type="ARBA" id="ARBA00022821"/>
    </source>
</evidence>
<feature type="domain" description="Disease resistance N-terminal" evidence="4">
    <location>
        <begin position="1"/>
        <end position="54"/>
    </location>
</feature>
<dbReference type="Proteomes" id="UP000323506">
    <property type="component" value="Chromosome A05"/>
</dbReference>
<keyword evidence="6" id="KW-1185">Reference proteome</keyword>
<evidence type="ECO:0000256" key="2">
    <source>
        <dbReference type="ARBA" id="ARBA00022741"/>
    </source>
</evidence>
<name>A0A5D2GTR5_GOSDA</name>
<dbReference type="Gene3D" id="1.20.5.4130">
    <property type="match status" value="1"/>
</dbReference>
<dbReference type="GO" id="GO:0006952">
    <property type="term" value="P:defense response"/>
    <property type="evidence" value="ECO:0007669"/>
    <property type="project" value="UniProtKB-KW"/>
</dbReference>
<evidence type="ECO:0000256" key="1">
    <source>
        <dbReference type="ARBA" id="ARBA00022737"/>
    </source>
</evidence>
<dbReference type="AlphaFoldDB" id="A0A5D2GTR5"/>
<reference evidence="5 6" key="1">
    <citation type="submission" date="2019-06" db="EMBL/GenBank/DDBJ databases">
        <title>WGS assembly of Gossypium darwinii.</title>
        <authorList>
            <person name="Chen Z.J."/>
            <person name="Sreedasyam A."/>
            <person name="Ando A."/>
            <person name="Song Q."/>
            <person name="De L."/>
            <person name="Hulse-Kemp A."/>
            <person name="Ding M."/>
            <person name="Ye W."/>
            <person name="Kirkbride R."/>
            <person name="Jenkins J."/>
            <person name="Plott C."/>
            <person name="Lovell J."/>
            <person name="Lin Y.-M."/>
            <person name="Vaughn R."/>
            <person name="Liu B."/>
            <person name="Li W."/>
            <person name="Simpson S."/>
            <person name="Scheffler B."/>
            <person name="Saski C."/>
            <person name="Grover C."/>
            <person name="Hu G."/>
            <person name="Conover J."/>
            <person name="Carlson J."/>
            <person name="Shu S."/>
            <person name="Boston L."/>
            <person name="Williams M."/>
            <person name="Peterson D."/>
            <person name="Mcgee K."/>
            <person name="Jones D."/>
            <person name="Wendel J."/>
            <person name="Stelly D."/>
            <person name="Grimwood J."/>
            <person name="Schmutz J."/>
        </authorList>
    </citation>
    <scope>NUCLEOTIDE SEQUENCE [LARGE SCALE GENOMIC DNA]</scope>
    <source>
        <strain evidence="5">1808015.09</strain>
    </source>
</reference>
<dbReference type="EMBL" id="CM017692">
    <property type="protein sequence ID" value="TYH20619.1"/>
    <property type="molecule type" value="Genomic_DNA"/>
</dbReference>
<evidence type="ECO:0000313" key="5">
    <source>
        <dbReference type="EMBL" id="TYH20619.1"/>
    </source>
</evidence>
<keyword evidence="3" id="KW-0611">Plant defense</keyword>
<protein>
    <recommendedName>
        <fullName evidence="4">Disease resistance N-terminal domain-containing protein</fullName>
    </recommendedName>
</protein>